<dbReference type="InterPro" id="IPR051135">
    <property type="entry name" value="Gal/GlcNAc/GalNAc_ST"/>
</dbReference>
<dbReference type="PANTHER" id="PTHR10704">
    <property type="entry name" value="CARBOHYDRATE SULFOTRANSFERASE"/>
    <property type="match status" value="1"/>
</dbReference>
<evidence type="ECO:0008006" key="3">
    <source>
        <dbReference type="Google" id="ProtNLM"/>
    </source>
</evidence>
<dbReference type="SUPFAM" id="SSF52540">
    <property type="entry name" value="P-loop containing nucleoside triphosphate hydrolases"/>
    <property type="match status" value="1"/>
</dbReference>
<dbReference type="InParanoid" id="A0A371R8C9"/>
<proteinExistence type="predicted"/>
<sequence length="335" mass="37600">MLMIIGSGRSGTTWLGKLFDSHPDTVYLHEPDAVKRRHDLPKFPCEGEVEYYAEAAADYLEELKFTRTPGVIGVPPFFPKNYRGLLGGALHKTARVTSKALRKAAGRNWAGLPVPIAPRRGAKGLYVLKSVSAVCRAPLWAAADPNLKIIHLIRHVGGRIASLERGMSAGLMNPDPQIDELFELPESELYPFTKKDILSRRFMDRIAYSWMVQNDKAAADMAGNDRYVPLLYEDLCRAPADKMARLFAYTGLETSVQTMLFLKQLQRQSAQDNARYHSVLKSPLGSIDRWRRELSLDEQDTIMDIVRHARTEPVRKALGLEPPKAEAGAFQSQLR</sequence>
<dbReference type="GO" id="GO:0006044">
    <property type="term" value="P:N-acetylglucosamine metabolic process"/>
    <property type="evidence" value="ECO:0007669"/>
    <property type="project" value="TreeGrafter"/>
</dbReference>
<dbReference type="PANTHER" id="PTHR10704:SF44">
    <property type="entry name" value="LD35051P-RELATED"/>
    <property type="match status" value="1"/>
</dbReference>
<name>A0A371R8C9_9PROT</name>
<dbReference type="Gene3D" id="3.40.50.300">
    <property type="entry name" value="P-loop containing nucleotide triphosphate hydrolases"/>
    <property type="match status" value="1"/>
</dbReference>
<dbReference type="Proteomes" id="UP000264589">
    <property type="component" value="Unassembled WGS sequence"/>
</dbReference>
<dbReference type="AlphaFoldDB" id="A0A371R8C9"/>
<gene>
    <name evidence="1" type="ORF">DX908_15695</name>
</gene>
<protein>
    <recommendedName>
        <fullName evidence="3">Sulfotransferase</fullName>
    </recommendedName>
</protein>
<evidence type="ECO:0000313" key="1">
    <source>
        <dbReference type="EMBL" id="RFB01710.1"/>
    </source>
</evidence>
<dbReference type="RefSeq" id="WP_116393425.1">
    <property type="nucleotide sequence ID" value="NZ_QUQO01000002.1"/>
</dbReference>
<dbReference type="GO" id="GO:0001517">
    <property type="term" value="F:N-acetylglucosamine 6-O-sulfotransferase activity"/>
    <property type="evidence" value="ECO:0007669"/>
    <property type="project" value="TreeGrafter"/>
</dbReference>
<reference evidence="1 2" key="1">
    <citation type="submission" date="2018-08" db="EMBL/GenBank/DDBJ databases">
        <title>Parvularcula sp. SM1705, isolated from surface water of the South Sea China.</title>
        <authorList>
            <person name="Sun L."/>
        </authorList>
    </citation>
    <scope>NUCLEOTIDE SEQUENCE [LARGE SCALE GENOMIC DNA]</scope>
    <source>
        <strain evidence="1 2">SM1705</strain>
    </source>
</reference>
<dbReference type="GO" id="GO:0006790">
    <property type="term" value="P:sulfur compound metabolic process"/>
    <property type="evidence" value="ECO:0007669"/>
    <property type="project" value="TreeGrafter"/>
</dbReference>
<accession>A0A371R8C9</accession>
<keyword evidence="2" id="KW-1185">Reference proteome</keyword>
<evidence type="ECO:0000313" key="2">
    <source>
        <dbReference type="Proteomes" id="UP000264589"/>
    </source>
</evidence>
<dbReference type="Pfam" id="PF13469">
    <property type="entry name" value="Sulfotransfer_3"/>
    <property type="match status" value="1"/>
</dbReference>
<dbReference type="EMBL" id="QUQO01000002">
    <property type="protein sequence ID" value="RFB01710.1"/>
    <property type="molecule type" value="Genomic_DNA"/>
</dbReference>
<dbReference type="OrthoDB" id="9804504at2"/>
<dbReference type="InterPro" id="IPR027417">
    <property type="entry name" value="P-loop_NTPase"/>
</dbReference>
<organism evidence="1 2">
    <name type="scientific">Parvularcula marina</name>
    <dbReference type="NCBI Taxonomy" id="2292771"/>
    <lineage>
        <taxon>Bacteria</taxon>
        <taxon>Pseudomonadati</taxon>
        <taxon>Pseudomonadota</taxon>
        <taxon>Alphaproteobacteria</taxon>
        <taxon>Parvularculales</taxon>
        <taxon>Parvularculaceae</taxon>
        <taxon>Parvularcula</taxon>
    </lineage>
</organism>
<comment type="caution">
    <text evidence="1">The sequence shown here is derived from an EMBL/GenBank/DDBJ whole genome shotgun (WGS) entry which is preliminary data.</text>
</comment>